<gene>
    <name evidence="4" type="ORF">H1R20_g4186</name>
</gene>
<evidence type="ECO:0000313" key="5">
    <source>
        <dbReference type="Proteomes" id="UP001140091"/>
    </source>
</evidence>
<comment type="caution">
    <text evidence="4">The sequence shown here is derived from an EMBL/GenBank/DDBJ whole genome shotgun (WGS) entry which is preliminary data.</text>
</comment>
<dbReference type="AlphaFoldDB" id="A0A9W8MJF7"/>
<evidence type="ECO:0000256" key="1">
    <source>
        <dbReference type="ARBA" id="ARBA00022737"/>
    </source>
</evidence>
<sequence length="639" mass="72821">MSGVEDLRPPQSFPALHSGETPASSSKAHDGTTSFLSGATDFRMRDIQYFEASHVTVITGGRPGTSDRSIDGWELLLKYTAPNALYNSSARYDAPKCDEDTCVEVTSEIMGWIQDRDGPQRLLCMTGAAGSGKSALQQTIAEICGKGDILATSFFFSATDSSRNTVKAFIPTIAYQLGRRNPRLKRRMKHVVEDDPLIFSQSLQAQMDALIVGPFKNFRDMETNVELRNLPYAILIDGLDECKGEDRQAELLTAIRRCLLVDDLPFRIFIASRPEWAVRTALLPGGHLHTLAYHIQLSDQYDATEDMRRYLRRRFLDIGLRIGNSQWFTEEDIHAFVEAASGQFIYVATVFKYISERRASPVHRLKTVLDWTPREGQTARPFQALDILYTNILSAAKEAYEGVDTHSGRDFVFLVRILQMDASNQIVPRHGGLTPHDTLSALLGLESNAVEVLISDLRSIMTLEKDDENCLVLRMYHKSFSDFLDEEGRAKDLYVPFERVWTHFAKCCMHPITKCRLDLNSLPEKWEELPLPRICKDALLKALRKLPFLLQLNIDIDDDVLKFTQKGGWHKIDKLLPLAYQWFDNVNWRSWNSAFSTFVDNLQRRNPEAAEAMSKFHEKWKGDIEQCDHQDALEWGWLE</sequence>
<evidence type="ECO:0000313" key="4">
    <source>
        <dbReference type="EMBL" id="KAJ2932901.1"/>
    </source>
</evidence>
<name>A0A9W8MJF7_9AGAR</name>
<dbReference type="Gene3D" id="3.40.50.300">
    <property type="entry name" value="P-loop containing nucleotide triphosphate hydrolases"/>
    <property type="match status" value="1"/>
</dbReference>
<dbReference type="Proteomes" id="UP001140091">
    <property type="component" value="Unassembled WGS sequence"/>
</dbReference>
<feature type="region of interest" description="Disordered" evidence="2">
    <location>
        <begin position="1"/>
        <end position="32"/>
    </location>
</feature>
<dbReference type="OrthoDB" id="3038309at2759"/>
<organism evidence="4 5">
    <name type="scientific">Candolleomyces eurysporus</name>
    <dbReference type="NCBI Taxonomy" id="2828524"/>
    <lineage>
        <taxon>Eukaryota</taxon>
        <taxon>Fungi</taxon>
        <taxon>Dikarya</taxon>
        <taxon>Basidiomycota</taxon>
        <taxon>Agaricomycotina</taxon>
        <taxon>Agaricomycetes</taxon>
        <taxon>Agaricomycetidae</taxon>
        <taxon>Agaricales</taxon>
        <taxon>Agaricineae</taxon>
        <taxon>Psathyrellaceae</taxon>
        <taxon>Candolleomyces</taxon>
    </lineage>
</organism>
<dbReference type="PANTHER" id="PTHR10039">
    <property type="entry name" value="AMELOGENIN"/>
    <property type="match status" value="1"/>
</dbReference>
<dbReference type="SUPFAM" id="SSF52540">
    <property type="entry name" value="P-loop containing nucleoside triphosphate hydrolases"/>
    <property type="match status" value="1"/>
</dbReference>
<keyword evidence="1" id="KW-0677">Repeat</keyword>
<feature type="compositionally biased region" description="Polar residues" evidence="2">
    <location>
        <begin position="21"/>
        <end position="32"/>
    </location>
</feature>
<feature type="domain" description="Nephrocystin 3-like N-terminal" evidence="3">
    <location>
        <begin position="107"/>
        <end position="273"/>
    </location>
</feature>
<evidence type="ECO:0000259" key="3">
    <source>
        <dbReference type="Pfam" id="PF24883"/>
    </source>
</evidence>
<dbReference type="InterPro" id="IPR027417">
    <property type="entry name" value="P-loop_NTPase"/>
</dbReference>
<dbReference type="EMBL" id="JANBPK010000756">
    <property type="protein sequence ID" value="KAJ2932901.1"/>
    <property type="molecule type" value="Genomic_DNA"/>
</dbReference>
<keyword evidence="5" id="KW-1185">Reference proteome</keyword>
<proteinExistence type="predicted"/>
<dbReference type="Pfam" id="PF24883">
    <property type="entry name" value="NPHP3_N"/>
    <property type="match status" value="1"/>
</dbReference>
<protein>
    <recommendedName>
        <fullName evidence="3">Nephrocystin 3-like N-terminal domain-containing protein</fullName>
    </recommendedName>
</protein>
<dbReference type="PANTHER" id="PTHR10039:SF14">
    <property type="entry name" value="NACHT DOMAIN-CONTAINING PROTEIN"/>
    <property type="match status" value="1"/>
</dbReference>
<reference evidence="4" key="1">
    <citation type="submission" date="2022-06" db="EMBL/GenBank/DDBJ databases">
        <title>Genome Sequence of Candolleomyces eurysporus.</title>
        <authorList>
            <person name="Buettner E."/>
        </authorList>
    </citation>
    <scope>NUCLEOTIDE SEQUENCE</scope>
    <source>
        <strain evidence="4">VTCC 930004</strain>
    </source>
</reference>
<feature type="non-terminal residue" evidence="4">
    <location>
        <position position="1"/>
    </location>
</feature>
<dbReference type="InterPro" id="IPR056884">
    <property type="entry name" value="NPHP3-like_N"/>
</dbReference>
<accession>A0A9W8MJF7</accession>
<evidence type="ECO:0000256" key="2">
    <source>
        <dbReference type="SAM" id="MobiDB-lite"/>
    </source>
</evidence>